<comment type="caution">
    <text evidence="2">The sequence shown here is derived from an EMBL/GenBank/DDBJ whole genome shotgun (WGS) entry which is preliminary data.</text>
</comment>
<name>A0ABR9CN77_9HYPH</name>
<dbReference type="Proteomes" id="UP000632063">
    <property type="component" value="Unassembled WGS sequence"/>
</dbReference>
<keyword evidence="3" id="KW-1185">Reference proteome</keyword>
<feature type="transmembrane region" description="Helical" evidence="1">
    <location>
        <begin position="51"/>
        <end position="76"/>
    </location>
</feature>
<feature type="transmembrane region" description="Helical" evidence="1">
    <location>
        <begin position="140"/>
        <end position="163"/>
    </location>
</feature>
<reference evidence="2 3" key="2">
    <citation type="journal article" date="2021" name="Int. J. Syst. Evol. Microbiol.">
        <title>Roseibium litorale sp. nov., isolated from a tidal flat sediment and proposal for the reclassification of Labrenzia polysiphoniae as Roseibium polysiphoniae comb. nov.</title>
        <authorList>
            <person name="Liu Y."/>
            <person name="Pei T."/>
            <person name="Du J."/>
            <person name="Chao M."/>
            <person name="Deng M.R."/>
            <person name="Zhu H."/>
        </authorList>
    </citation>
    <scope>NUCLEOTIDE SEQUENCE [LARGE SCALE GENOMIC DNA]</scope>
    <source>
        <strain evidence="2 3">4C16A</strain>
    </source>
</reference>
<feature type="transmembrane region" description="Helical" evidence="1">
    <location>
        <begin position="116"/>
        <end position="133"/>
    </location>
</feature>
<keyword evidence="1" id="KW-1133">Transmembrane helix</keyword>
<proteinExistence type="predicted"/>
<reference evidence="3" key="1">
    <citation type="submission" date="2020-09" db="EMBL/GenBank/DDBJ databases">
        <title>The genome sequence of strain Labrenzia suaedae 4C16A.</title>
        <authorList>
            <person name="Liu Y."/>
        </authorList>
    </citation>
    <scope>NUCLEOTIDE SEQUENCE [LARGE SCALE GENOMIC DNA]</scope>
    <source>
        <strain evidence="3">4C16A</strain>
    </source>
</reference>
<evidence type="ECO:0000313" key="3">
    <source>
        <dbReference type="Proteomes" id="UP000632063"/>
    </source>
</evidence>
<protein>
    <recommendedName>
        <fullName evidence="4">Yip1 domain-containing protein</fullName>
    </recommendedName>
</protein>
<evidence type="ECO:0008006" key="4">
    <source>
        <dbReference type="Google" id="ProtNLM"/>
    </source>
</evidence>
<evidence type="ECO:0000313" key="2">
    <source>
        <dbReference type="EMBL" id="MBD8892305.1"/>
    </source>
</evidence>
<organism evidence="2 3">
    <name type="scientific">Roseibium litorale</name>
    <dbReference type="NCBI Taxonomy" id="2803841"/>
    <lineage>
        <taxon>Bacteria</taxon>
        <taxon>Pseudomonadati</taxon>
        <taxon>Pseudomonadota</taxon>
        <taxon>Alphaproteobacteria</taxon>
        <taxon>Hyphomicrobiales</taxon>
        <taxon>Stappiaceae</taxon>
        <taxon>Roseibium</taxon>
    </lineage>
</organism>
<gene>
    <name evidence="2" type="ORF">IG616_12155</name>
</gene>
<accession>A0ABR9CN77</accession>
<keyword evidence="1" id="KW-0812">Transmembrane</keyword>
<sequence length="173" mass="18845">MSYFDLSLPGFWRSFGVVVFLLPAFFITSIAEWQLILAETGLAAEDLPAEAYWLAQSLNFGIDWVTFPFLFALLAGHLGYSRTFVPFIIARNWASLISTAPYALAALLYVTGAIPAGIMVLFSLAGLMVVAWYHFRVARIALGATVSAATGIVILDFVLSLLISELSGRLLGF</sequence>
<evidence type="ECO:0000256" key="1">
    <source>
        <dbReference type="SAM" id="Phobius"/>
    </source>
</evidence>
<keyword evidence="1" id="KW-0472">Membrane</keyword>
<feature type="transmembrane region" description="Helical" evidence="1">
    <location>
        <begin position="12"/>
        <end position="31"/>
    </location>
</feature>
<dbReference type="EMBL" id="JACYXI010000007">
    <property type="protein sequence ID" value="MBD8892305.1"/>
    <property type="molecule type" value="Genomic_DNA"/>
</dbReference>